<dbReference type="PROSITE" id="PS51819">
    <property type="entry name" value="VOC"/>
    <property type="match status" value="1"/>
</dbReference>
<gene>
    <name evidence="2" type="ORF">VPR01S_13_00510</name>
</gene>
<dbReference type="InterPro" id="IPR037523">
    <property type="entry name" value="VOC_core"/>
</dbReference>
<dbReference type="EMBL" id="BATJ01000013">
    <property type="protein sequence ID" value="GAD68387.1"/>
    <property type="molecule type" value="Genomic_DNA"/>
</dbReference>
<proteinExistence type="predicted"/>
<dbReference type="Proteomes" id="UP000016570">
    <property type="component" value="Unassembled WGS sequence"/>
</dbReference>
<dbReference type="InterPro" id="IPR004360">
    <property type="entry name" value="Glyas_Fos-R_dOase_dom"/>
</dbReference>
<dbReference type="InterPro" id="IPR029068">
    <property type="entry name" value="Glyas_Bleomycin-R_OHBP_Dase"/>
</dbReference>
<dbReference type="PANTHER" id="PTHR46142:SF3">
    <property type="entry name" value="F18B13.24 PROTEIN"/>
    <property type="match status" value="1"/>
</dbReference>
<evidence type="ECO:0000259" key="1">
    <source>
        <dbReference type="PROSITE" id="PS51819"/>
    </source>
</evidence>
<protein>
    <submittedName>
        <fullName evidence="2">Glyoxalase-family protein</fullName>
    </submittedName>
</protein>
<feature type="domain" description="VOC" evidence="1">
    <location>
        <begin position="5"/>
        <end position="135"/>
    </location>
</feature>
<dbReference type="STRING" id="1219065.VPR01S_13_00510"/>
<organism evidence="2 3">
    <name type="scientific">Vibrio proteolyticus NBRC 13287</name>
    <dbReference type="NCBI Taxonomy" id="1219065"/>
    <lineage>
        <taxon>Bacteria</taxon>
        <taxon>Pseudomonadati</taxon>
        <taxon>Pseudomonadota</taxon>
        <taxon>Gammaproteobacteria</taxon>
        <taxon>Vibrionales</taxon>
        <taxon>Vibrionaceae</taxon>
        <taxon>Vibrio</taxon>
    </lineage>
</organism>
<accession>U3A4Y5</accession>
<sequence length="153" mass="17591">MQIQGMHHFTIRTALLEETTEFYQRVIGLEVGERPNFGFPGRWLYAGAEPILHLVYQPNDRAVGALNHYLGEHTNMNGSGAIDHIALRGTDLDKMQRHLSRFSHVRFQERIVPDLQEHQLFLHDPNGITIEVIFPYSADNRIVGESLTSFKLR</sequence>
<evidence type="ECO:0000313" key="2">
    <source>
        <dbReference type="EMBL" id="GAD68387.1"/>
    </source>
</evidence>
<dbReference type="PANTHER" id="PTHR46142">
    <property type="match status" value="1"/>
</dbReference>
<dbReference type="Gene3D" id="3.10.180.10">
    <property type="entry name" value="2,3-Dihydroxybiphenyl 1,2-Dioxygenase, domain 1"/>
    <property type="match status" value="1"/>
</dbReference>
<evidence type="ECO:0000313" key="3">
    <source>
        <dbReference type="Proteomes" id="UP000016570"/>
    </source>
</evidence>
<dbReference type="AlphaFoldDB" id="U3A4Y5"/>
<dbReference type="Pfam" id="PF00903">
    <property type="entry name" value="Glyoxalase"/>
    <property type="match status" value="1"/>
</dbReference>
<reference evidence="2 3" key="1">
    <citation type="submission" date="2013-09" db="EMBL/GenBank/DDBJ databases">
        <title>Whole genome shotgun sequence of Vibrio proteolyticus NBRC 13287.</title>
        <authorList>
            <person name="Isaki S."/>
            <person name="Hosoyama A."/>
            <person name="Numata M."/>
            <person name="Hashimoto M."/>
            <person name="Hosoyama Y."/>
            <person name="Tsuchikane K."/>
            <person name="Noguchi M."/>
            <person name="Hirakata S."/>
            <person name="Ichikawa N."/>
            <person name="Ohji S."/>
            <person name="Yamazoe A."/>
            <person name="Fujita N."/>
        </authorList>
    </citation>
    <scope>NUCLEOTIDE SEQUENCE [LARGE SCALE GENOMIC DNA]</scope>
    <source>
        <strain evidence="2 3">NBRC 13287</strain>
    </source>
</reference>
<name>U3A4Y5_VIBPR</name>
<dbReference type="SUPFAM" id="SSF54593">
    <property type="entry name" value="Glyoxalase/Bleomycin resistance protein/Dihydroxybiphenyl dioxygenase"/>
    <property type="match status" value="1"/>
</dbReference>
<dbReference type="RefSeq" id="WP_021706358.1">
    <property type="nucleotide sequence ID" value="NZ_BATJ01000013.1"/>
</dbReference>
<dbReference type="eggNOG" id="COG0346">
    <property type="taxonomic scope" value="Bacteria"/>
</dbReference>
<keyword evidence="3" id="KW-1185">Reference proteome</keyword>
<comment type="caution">
    <text evidence="2">The sequence shown here is derived from an EMBL/GenBank/DDBJ whole genome shotgun (WGS) entry which is preliminary data.</text>
</comment>